<organism evidence="2 3">
    <name type="scientific">Setaria viridis</name>
    <name type="common">Green bristlegrass</name>
    <name type="synonym">Setaria italica subsp. viridis</name>
    <dbReference type="NCBI Taxonomy" id="4556"/>
    <lineage>
        <taxon>Eukaryota</taxon>
        <taxon>Viridiplantae</taxon>
        <taxon>Streptophyta</taxon>
        <taxon>Embryophyta</taxon>
        <taxon>Tracheophyta</taxon>
        <taxon>Spermatophyta</taxon>
        <taxon>Magnoliopsida</taxon>
        <taxon>Liliopsida</taxon>
        <taxon>Poales</taxon>
        <taxon>Poaceae</taxon>
        <taxon>PACMAD clade</taxon>
        <taxon>Panicoideae</taxon>
        <taxon>Panicodae</taxon>
        <taxon>Paniceae</taxon>
        <taxon>Cenchrinae</taxon>
        <taxon>Setaria</taxon>
    </lineage>
</organism>
<protein>
    <submittedName>
        <fullName evidence="2">Uncharacterized protein</fullName>
    </submittedName>
</protein>
<keyword evidence="3" id="KW-1185">Reference proteome</keyword>
<feature type="region of interest" description="Disordered" evidence="1">
    <location>
        <begin position="1"/>
        <end position="75"/>
    </location>
</feature>
<gene>
    <name evidence="2" type="ORF">SEVIR_2G391301v2</name>
</gene>
<dbReference type="AlphaFoldDB" id="A0A4V6DBY2"/>
<dbReference type="Gramene" id="TKW35686">
    <property type="protein sequence ID" value="TKW35686"/>
    <property type="gene ID" value="SEVIR_2G391301v2"/>
</dbReference>
<proteinExistence type="predicted"/>
<evidence type="ECO:0000313" key="2">
    <source>
        <dbReference type="EMBL" id="TKW35686.1"/>
    </source>
</evidence>
<sequence length="201" mass="22085">MVPQVHYAMEGSGESKRRRLGGDEGGEMEAKVDRLDEDMGVDDSTSSQEDQEETAREDEQGGSGDQVPSPPRPALVTALNKVAESLGHMNSPRATSGQEDSACWEIPSFRRTASGQDSRGLSFDGLTLEHLELPLEARDAFATAASQLHSTSPEHLVAQLEDVAWKKFLHVKALRHSHRQVLAAAREEVREEMVELTELKV</sequence>
<reference evidence="2" key="1">
    <citation type="submission" date="2019-03" db="EMBL/GenBank/DDBJ databases">
        <title>WGS assembly of Setaria viridis.</title>
        <authorList>
            <person name="Huang P."/>
            <person name="Jenkins J."/>
            <person name="Grimwood J."/>
            <person name="Barry K."/>
            <person name="Healey A."/>
            <person name="Mamidi S."/>
            <person name="Sreedasyam A."/>
            <person name="Shu S."/>
            <person name="Feldman M."/>
            <person name="Wu J."/>
            <person name="Yu Y."/>
            <person name="Chen C."/>
            <person name="Johnson J."/>
            <person name="Rokhsar D."/>
            <person name="Baxter I."/>
            <person name="Schmutz J."/>
            <person name="Brutnell T."/>
            <person name="Kellogg E."/>
        </authorList>
    </citation>
    <scope>NUCLEOTIDE SEQUENCE [LARGE SCALE GENOMIC DNA]</scope>
</reference>
<dbReference type="EMBL" id="CM016553">
    <property type="protein sequence ID" value="TKW35686.1"/>
    <property type="molecule type" value="Genomic_DNA"/>
</dbReference>
<dbReference type="Proteomes" id="UP000298652">
    <property type="component" value="Chromosome 2"/>
</dbReference>
<accession>A0A4V6DBY2</accession>
<evidence type="ECO:0000256" key="1">
    <source>
        <dbReference type="SAM" id="MobiDB-lite"/>
    </source>
</evidence>
<evidence type="ECO:0000313" key="3">
    <source>
        <dbReference type="Proteomes" id="UP000298652"/>
    </source>
</evidence>
<name>A0A4V6DBY2_SETVI</name>